<dbReference type="PANTHER" id="PTHR30146">
    <property type="entry name" value="LACI-RELATED TRANSCRIPTIONAL REPRESSOR"/>
    <property type="match status" value="1"/>
</dbReference>
<evidence type="ECO:0000256" key="1">
    <source>
        <dbReference type="ARBA" id="ARBA00023015"/>
    </source>
</evidence>
<proteinExistence type="predicted"/>
<dbReference type="CDD" id="cd06267">
    <property type="entry name" value="PBP1_LacI_sugar_binding-like"/>
    <property type="match status" value="1"/>
</dbReference>
<dbReference type="AlphaFoldDB" id="A0A382Y3I2"/>
<feature type="non-terminal residue" evidence="5">
    <location>
        <position position="1"/>
    </location>
</feature>
<reference evidence="5" key="1">
    <citation type="submission" date="2018-05" db="EMBL/GenBank/DDBJ databases">
        <authorList>
            <person name="Lanie J.A."/>
            <person name="Ng W.-L."/>
            <person name="Kazmierczak K.M."/>
            <person name="Andrzejewski T.M."/>
            <person name="Davidsen T.M."/>
            <person name="Wayne K.J."/>
            <person name="Tettelin H."/>
            <person name="Glass J.I."/>
            <person name="Rusch D."/>
            <person name="Podicherti R."/>
            <person name="Tsui H.-C.T."/>
            <person name="Winkler M.E."/>
        </authorList>
    </citation>
    <scope>NUCLEOTIDE SEQUENCE</scope>
</reference>
<protein>
    <recommendedName>
        <fullName evidence="4">Transcriptional regulator LacI/GalR-like sensor domain-containing protein</fullName>
    </recommendedName>
</protein>
<accession>A0A382Y3I2</accession>
<gene>
    <name evidence="5" type="ORF">METZ01_LOCUS430544</name>
</gene>
<sequence length="227" mass="24955">RLLARQVDGLFIRPVYRPDPVTAIYEELKKRKTPTVILGHRALFCSDFPNVETDDITASQKATEHLLALGHRRISCLTGPTFAPWAQERYEGYRRALRERRIDVDENLIFQAGSTIEEGAIAALQMIDEDSGATAVVAANDLVAIGAASTLLDQGVMIPDNISVVGFGNTLTAEHFRVPLTTISQPKYRRGIAAMESMEKLLSGEHASFKRLPAELVVRKSTGSPPN</sequence>
<keyword evidence="2" id="KW-0238">DNA-binding</keyword>
<feature type="domain" description="Transcriptional regulator LacI/GalR-like sensor" evidence="4">
    <location>
        <begin position="63"/>
        <end position="222"/>
    </location>
</feature>
<dbReference type="GO" id="GO:0003700">
    <property type="term" value="F:DNA-binding transcription factor activity"/>
    <property type="evidence" value="ECO:0007669"/>
    <property type="project" value="TreeGrafter"/>
</dbReference>
<dbReference type="SUPFAM" id="SSF53822">
    <property type="entry name" value="Periplasmic binding protein-like I"/>
    <property type="match status" value="1"/>
</dbReference>
<name>A0A382Y3I2_9ZZZZ</name>
<dbReference type="GO" id="GO:0000976">
    <property type="term" value="F:transcription cis-regulatory region binding"/>
    <property type="evidence" value="ECO:0007669"/>
    <property type="project" value="TreeGrafter"/>
</dbReference>
<evidence type="ECO:0000256" key="3">
    <source>
        <dbReference type="ARBA" id="ARBA00023163"/>
    </source>
</evidence>
<dbReference type="InterPro" id="IPR028082">
    <property type="entry name" value="Peripla_BP_I"/>
</dbReference>
<organism evidence="5">
    <name type="scientific">marine metagenome</name>
    <dbReference type="NCBI Taxonomy" id="408172"/>
    <lineage>
        <taxon>unclassified sequences</taxon>
        <taxon>metagenomes</taxon>
        <taxon>ecological metagenomes</taxon>
    </lineage>
</organism>
<keyword evidence="1" id="KW-0805">Transcription regulation</keyword>
<dbReference type="Pfam" id="PF13377">
    <property type="entry name" value="Peripla_BP_3"/>
    <property type="match status" value="1"/>
</dbReference>
<evidence type="ECO:0000256" key="2">
    <source>
        <dbReference type="ARBA" id="ARBA00023125"/>
    </source>
</evidence>
<evidence type="ECO:0000313" key="5">
    <source>
        <dbReference type="EMBL" id="SVD77690.1"/>
    </source>
</evidence>
<dbReference type="InterPro" id="IPR046335">
    <property type="entry name" value="LacI/GalR-like_sensor"/>
</dbReference>
<dbReference type="PANTHER" id="PTHR30146:SF109">
    <property type="entry name" value="HTH-TYPE TRANSCRIPTIONAL REGULATOR GALS"/>
    <property type="match status" value="1"/>
</dbReference>
<keyword evidence="3" id="KW-0804">Transcription</keyword>
<evidence type="ECO:0000259" key="4">
    <source>
        <dbReference type="Pfam" id="PF13377"/>
    </source>
</evidence>
<dbReference type="EMBL" id="UINC01172560">
    <property type="protein sequence ID" value="SVD77690.1"/>
    <property type="molecule type" value="Genomic_DNA"/>
</dbReference>
<dbReference type="Gene3D" id="3.40.50.2300">
    <property type="match status" value="2"/>
</dbReference>